<keyword evidence="4" id="KW-0645">Protease</keyword>
<dbReference type="AlphaFoldDB" id="A0A3N0EAD3"/>
<reference evidence="6 7" key="1">
    <citation type="submission" date="2018-11" db="EMBL/GenBank/DDBJ databases">
        <title>The genome draft of YIM 96095.</title>
        <authorList>
            <person name="Tang S.-K."/>
            <person name="Chunyu W.-X."/>
            <person name="Feng Y.-Z."/>
        </authorList>
    </citation>
    <scope>NUCLEOTIDE SEQUENCE [LARGE SCALE GENOMIC DNA]</scope>
    <source>
        <strain evidence="6 7">YIM 96095</strain>
    </source>
</reference>
<feature type="transmembrane region" description="Helical" evidence="4">
    <location>
        <begin position="21"/>
        <end position="42"/>
    </location>
</feature>
<keyword evidence="7" id="KW-1185">Reference proteome</keyword>
<dbReference type="Pfam" id="PF10502">
    <property type="entry name" value="Peptidase_S26"/>
    <property type="match status" value="1"/>
</dbReference>
<comment type="similarity">
    <text evidence="2 4">Belongs to the peptidase S26 family.</text>
</comment>
<proteinExistence type="inferred from homology"/>
<dbReference type="PANTHER" id="PTHR43390">
    <property type="entry name" value="SIGNAL PEPTIDASE I"/>
    <property type="match status" value="1"/>
</dbReference>
<comment type="subcellular location">
    <subcellularLocation>
        <location evidence="1">Cell membrane</location>
        <topology evidence="1">Single-pass type II membrane protein</topology>
    </subcellularLocation>
    <subcellularLocation>
        <location evidence="4">Membrane</location>
        <topology evidence="4">Single-pass type II membrane protein</topology>
    </subcellularLocation>
</comment>
<feature type="active site" evidence="3">
    <location>
        <position position="121"/>
    </location>
</feature>
<feature type="active site" evidence="3">
    <location>
        <position position="47"/>
    </location>
</feature>
<protein>
    <recommendedName>
        <fullName evidence="4">Signal peptidase I</fullName>
        <ecNumber evidence="4">3.4.21.89</ecNumber>
    </recommendedName>
</protein>
<keyword evidence="4" id="KW-1133">Transmembrane helix</keyword>
<dbReference type="Proteomes" id="UP000269198">
    <property type="component" value="Unassembled WGS sequence"/>
</dbReference>
<dbReference type="OrthoDB" id="9815782at2"/>
<accession>A0A3N0EAD3</accession>
<evidence type="ECO:0000256" key="2">
    <source>
        <dbReference type="ARBA" id="ARBA00009370"/>
    </source>
</evidence>
<dbReference type="InterPro" id="IPR000223">
    <property type="entry name" value="Pept_S26A_signal_pept_1"/>
</dbReference>
<dbReference type="NCBIfam" id="TIGR02227">
    <property type="entry name" value="sigpep_I_bact"/>
    <property type="match status" value="1"/>
</dbReference>
<sequence>MSASKQGKGEKQGSFWKELPILIVIALVLAFIIKTWVIQAFYIPSKSMEDTLLVGDRVLVNKLVYQMREIERGEIVVFNGSGSWDEASSVDVTEPTNPIAGGFTWVGQQLGVTPTGKDYIKRVIGVPGDTVECCDSENRLLVNGEPLEEPYLYPGSQESHTEFGPVEVPEGRLWLMGDHRDISYDSRLHQNDPGEGSVSVDSVEGRAFVLLWPVDRFESLSVPDSFSALEETTESAAAAALPLALGSVAAVPIHRTGRGLGKRLRGRFRSRGVAESGR</sequence>
<comment type="catalytic activity">
    <reaction evidence="4">
        <text>Cleavage of hydrophobic, N-terminal signal or leader sequences from secreted and periplasmic proteins.</text>
        <dbReference type="EC" id="3.4.21.89"/>
    </reaction>
</comment>
<dbReference type="InterPro" id="IPR019533">
    <property type="entry name" value="Peptidase_S26"/>
</dbReference>
<keyword evidence="4 6" id="KW-0378">Hydrolase</keyword>
<evidence type="ECO:0000259" key="5">
    <source>
        <dbReference type="Pfam" id="PF10502"/>
    </source>
</evidence>
<dbReference type="GO" id="GO:0009003">
    <property type="term" value="F:signal peptidase activity"/>
    <property type="evidence" value="ECO:0007669"/>
    <property type="project" value="UniProtKB-EC"/>
</dbReference>
<gene>
    <name evidence="6" type="primary">lepB</name>
    <name evidence="6" type="ORF">EFW17_10815</name>
</gene>
<evidence type="ECO:0000256" key="4">
    <source>
        <dbReference type="RuleBase" id="RU362042"/>
    </source>
</evidence>
<keyword evidence="4" id="KW-0472">Membrane</keyword>
<evidence type="ECO:0000256" key="1">
    <source>
        <dbReference type="ARBA" id="ARBA00004401"/>
    </source>
</evidence>
<evidence type="ECO:0000313" key="7">
    <source>
        <dbReference type="Proteomes" id="UP000269198"/>
    </source>
</evidence>
<evidence type="ECO:0000256" key="3">
    <source>
        <dbReference type="PIRSR" id="PIRSR600223-1"/>
    </source>
</evidence>
<dbReference type="RefSeq" id="WP_123201220.1">
    <property type="nucleotide sequence ID" value="NZ_RJMB01000009.1"/>
</dbReference>
<keyword evidence="4" id="KW-0812">Transmembrane</keyword>
<dbReference type="GO" id="GO:0006465">
    <property type="term" value="P:signal peptide processing"/>
    <property type="evidence" value="ECO:0007669"/>
    <property type="project" value="InterPro"/>
</dbReference>
<evidence type="ECO:0000313" key="6">
    <source>
        <dbReference type="EMBL" id="RNL84780.1"/>
    </source>
</evidence>
<dbReference type="InterPro" id="IPR036286">
    <property type="entry name" value="LexA/Signal_pep-like_sf"/>
</dbReference>
<feature type="domain" description="Peptidase S26" evidence="5">
    <location>
        <begin position="18"/>
        <end position="212"/>
    </location>
</feature>
<dbReference type="SUPFAM" id="SSF51306">
    <property type="entry name" value="LexA/Signal peptidase"/>
    <property type="match status" value="1"/>
</dbReference>
<comment type="caution">
    <text evidence="6">The sequence shown here is derived from an EMBL/GenBank/DDBJ whole genome shotgun (WGS) entry which is preliminary data.</text>
</comment>
<dbReference type="GO" id="GO:0004252">
    <property type="term" value="F:serine-type endopeptidase activity"/>
    <property type="evidence" value="ECO:0007669"/>
    <property type="project" value="InterPro"/>
</dbReference>
<dbReference type="GO" id="GO:0005886">
    <property type="term" value="C:plasma membrane"/>
    <property type="evidence" value="ECO:0007669"/>
    <property type="project" value="UniProtKB-SubCell"/>
</dbReference>
<dbReference type="PRINTS" id="PR00727">
    <property type="entry name" value="LEADERPTASE"/>
</dbReference>
<dbReference type="EMBL" id="RJMB01000009">
    <property type="protein sequence ID" value="RNL84780.1"/>
    <property type="molecule type" value="Genomic_DNA"/>
</dbReference>
<dbReference type="PANTHER" id="PTHR43390:SF1">
    <property type="entry name" value="CHLOROPLAST PROCESSING PEPTIDASE"/>
    <property type="match status" value="1"/>
</dbReference>
<dbReference type="EC" id="3.4.21.89" evidence="4"/>
<name>A0A3N0EAD3_9ACTN</name>
<dbReference type="Gene3D" id="2.10.109.10">
    <property type="entry name" value="Umud Fragment, subunit A"/>
    <property type="match status" value="1"/>
</dbReference>
<dbReference type="CDD" id="cd06530">
    <property type="entry name" value="S26_SPase_I"/>
    <property type="match status" value="1"/>
</dbReference>
<organism evidence="6 7">
    <name type="scientific">Halostreptopolyspora alba</name>
    <dbReference type="NCBI Taxonomy" id="2487137"/>
    <lineage>
        <taxon>Bacteria</taxon>
        <taxon>Bacillati</taxon>
        <taxon>Actinomycetota</taxon>
        <taxon>Actinomycetes</taxon>
        <taxon>Streptosporangiales</taxon>
        <taxon>Nocardiopsidaceae</taxon>
        <taxon>Halostreptopolyspora</taxon>
    </lineage>
</organism>